<name>A0A6G9QKQ6_9GAMM</name>
<evidence type="ECO:0000256" key="6">
    <source>
        <dbReference type="ARBA" id="ARBA00049117"/>
    </source>
</evidence>
<dbReference type="RefSeq" id="WP_167678437.1">
    <property type="nucleotide sequence ID" value="NZ_CP050313.1"/>
</dbReference>
<dbReference type="EMBL" id="CP050313">
    <property type="protein sequence ID" value="QIR15052.1"/>
    <property type="molecule type" value="Genomic_DNA"/>
</dbReference>
<dbReference type="SMART" id="SM00833">
    <property type="entry name" value="CobW_C"/>
    <property type="match status" value="1"/>
</dbReference>
<organism evidence="8 9">
    <name type="scientific">Shewanella aestuarii</name>
    <dbReference type="NCBI Taxonomy" id="1028752"/>
    <lineage>
        <taxon>Bacteria</taxon>
        <taxon>Pseudomonadati</taxon>
        <taxon>Pseudomonadota</taxon>
        <taxon>Gammaproteobacteria</taxon>
        <taxon>Alteromonadales</taxon>
        <taxon>Shewanellaceae</taxon>
        <taxon>Shewanella</taxon>
    </lineage>
</organism>
<dbReference type="InterPro" id="IPR003495">
    <property type="entry name" value="CobW/HypB/UreG_nucleotide-bd"/>
</dbReference>
<feature type="domain" description="CobW C-terminal" evidence="7">
    <location>
        <begin position="230"/>
        <end position="323"/>
    </location>
</feature>
<evidence type="ECO:0000256" key="4">
    <source>
        <dbReference type="ARBA" id="ARBA00034320"/>
    </source>
</evidence>
<dbReference type="SUPFAM" id="SSF52540">
    <property type="entry name" value="P-loop containing nucleoside triphosphate hydrolases"/>
    <property type="match status" value="1"/>
</dbReference>
<dbReference type="PANTHER" id="PTHR13748">
    <property type="entry name" value="COBW-RELATED"/>
    <property type="match status" value="1"/>
</dbReference>
<dbReference type="KEGG" id="saes:HBH39_11620"/>
<dbReference type="InterPro" id="IPR036627">
    <property type="entry name" value="CobW-likC_sf"/>
</dbReference>
<keyword evidence="3" id="KW-0143">Chaperone</keyword>
<gene>
    <name evidence="8" type="ORF">HBH39_11620</name>
</gene>
<reference evidence="8 9" key="1">
    <citation type="submission" date="2020-03" db="EMBL/GenBank/DDBJ databases">
        <title>Complete genome sequence of Shewanella sp.</title>
        <authorList>
            <person name="Kim Y.-S."/>
            <person name="Kim S.-J."/>
            <person name="Jung H.-K."/>
            <person name="Kim K.-H."/>
        </authorList>
    </citation>
    <scope>NUCLEOTIDE SEQUENCE [LARGE SCALE GENOMIC DNA]</scope>
    <source>
        <strain evidence="8 9">PN3F2</strain>
    </source>
</reference>
<dbReference type="Pfam" id="PF02492">
    <property type="entry name" value="cobW"/>
    <property type="match status" value="1"/>
</dbReference>
<accession>A0A6G9QKQ6</accession>
<comment type="function">
    <text evidence="5">Zinc chaperone that directly transfers zinc cofactor to target proteins, thereby activating them. Zinc is transferred from the CXCC motif in the GTPase domain to the zinc binding site in target proteins in a process requiring GTP hydrolysis.</text>
</comment>
<dbReference type="AlphaFoldDB" id="A0A6G9QKQ6"/>
<evidence type="ECO:0000256" key="3">
    <source>
        <dbReference type="ARBA" id="ARBA00023186"/>
    </source>
</evidence>
<keyword evidence="1" id="KW-0547">Nucleotide-binding</keyword>
<keyword evidence="2" id="KW-0378">Hydrolase</keyword>
<dbReference type="Gene3D" id="3.30.1220.10">
    <property type="entry name" value="CobW-like, C-terminal domain"/>
    <property type="match status" value="1"/>
</dbReference>
<keyword evidence="9" id="KW-1185">Reference proteome</keyword>
<dbReference type="Pfam" id="PF07683">
    <property type="entry name" value="CobW_C"/>
    <property type="match status" value="1"/>
</dbReference>
<dbReference type="GO" id="GO:0016787">
    <property type="term" value="F:hydrolase activity"/>
    <property type="evidence" value="ECO:0007669"/>
    <property type="project" value="UniProtKB-KW"/>
</dbReference>
<evidence type="ECO:0000256" key="1">
    <source>
        <dbReference type="ARBA" id="ARBA00022741"/>
    </source>
</evidence>
<protein>
    <submittedName>
        <fullName evidence="8">GTP-binding protein</fullName>
    </submittedName>
</protein>
<dbReference type="InterPro" id="IPR011629">
    <property type="entry name" value="CobW-like_C"/>
</dbReference>
<dbReference type="SUPFAM" id="SSF90002">
    <property type="entry name" value="Hypothetical protein YjiA, C-terminal domain"/>
    <property type="match status" value="1"/>
</dbReference>
<dbReference type="Proteomes" id="UP000502608">
    <property type="component" value="Chromosome"/>
</dbReference>
<comment type="similarity">
    <text evidence="4">Belongs to the SIMIBI class G3E GTPase family. ZNG1 subfamily.</text>
</comment>
<dbReference type="InterPro" id="IPR027417">
    <property type="entry name" value="P-loop_NTPase"/>
</dbReference>
<dbReference type="InterPro" id="IPR051316">
    <property type="entry name" value="Zinc-reg_GTPase_activator"/>
</dbReference>
<evidence type="ECO:0000256" key="2">
    <source>
        <dbReference type="ARBA" id="ARBA00022801"/>
    </source>
</evidence>
<evidence type="ECO:0000313" key="8">
    <source>
        <dbReference type="EMBL" id="QIR15052.1"/>
    </source>
</evidence>
<dbReference type="GO" id="GO:0000166">
    <property type="term" value="F:nucleotide binding"/>
    <property type="evidence" value="ECO:0007669"/>
    <property type="project" value="UniProtKB-KW"/>
</dbReference>
<evidence type="ECO:0000259" key="7">
    <source>
        <dbReference type="SMART" id="SM00833"/>
    </source>
</evidence>
<dbReference type="CDD" id="cd03112">
    <property type="entry name" value="CobW-like"/>
    <property type="match status" value="1"/>
</dbReference>
<evidence type="ECO:0000256" key="5">
    <source>
        <dbReference type="ARBA" id="ARBA00045658"/>
    </source>
</evidence>
<evidence type="ECO:0000313" key="9">
    <source>
        <dbReference type="Proteomes" id="UP000502608"/>
    </source>
</evidence>
<comment type="catalytic activity">
    <reaction evidence="6">
        <text>GTP + H2O = GDP + phosphate + H(+)</text>
        <dbReference type="Rhea" id="RHEA:19669"/>
        <dbReference type="ChEBI" id="CHEBI:15377"/>
        <dbReference type="ChEBI" id="CHEBI:15378"/>
        <dbReference type="ChEBI" id="CHEBI:37565"/>
        <dbReference type="ChEBI" id="CHEBI:43474"/>
        <dbReference type="ChEBI" id="CHEBI:58189"/>
    </reaction>
    <physiologicalReaction direction="left-to-right" evidence="6">
        <dbReference type="Rhea" id="RHEA:19670"/>
    </physiologicalReaction>
</comment>
<sequence>MSKKPIPVTILAGFLGAGKTTLLNHILTNANGMRMAVIVNDFGSINVDAELVKSESDNMISLENGCVCCNLAEGLVVSVMRLLALEERPDHIVVETSGISEPKEVALNFEDPELQQHAPLNAIITTIDAKNVLTLEKHMATLAEQQIQVADIVLVNKVDLVEPGKLAKVKHWCQVQAPFAKLVEIEFGKVDLPILFEVPERLQVSANNREHGGEHHHCHDDHCDHVNHQFETFSFETERPLSLQALYPVLQQFSVDAYRMKGILNLDDKPDHRCIFQCTGQRAQVTIGEPWLEGEKRATRLVFIGPKGGLNMDMMRKKLQAIVINDNSLI</sequence>
<proteinExistence type="inferred from homology"/>
<dbReference type="Gene3D" id="3.40.50.300">
    <property type="entry name" value="P-loop containing nucleotide triphosphate hydrolases"/>
    <property type="match status" value="1"/>
</dbReference>